<keyword evidence="3" id="KW-0479">Metal-binding</keyword>
<evidence type="ECO:0000256" key="8">
    <source>
        <dbReference type="ARBA" id="ARBA00023155"/>
    </source>
</evidence>
<keyword evidence="4 12" id="KW-0863">Zinc-finger</keyword>
<feature type="compositionally biased region" description="Basic residues" evidence="14">
    <location>
        <begin position="513"/>
        <end position="522"/>
    </location>
</feature>
<feature type="region of interest" description="Disordered" evidence="14">
    <location>
        <begin position="1020"/>
        <end position="1117"/>
    </location>
</feature>
<feature type="compositionally biased region" description="Basic residues" evidence="14">
    <location>
        <begin position="1108"/>
        <end position="1117"/>
    </location>
</feature>
<keyword evidence="5" id="KW-0862">Zinc</keyword>
<evidence type="ECO:0000256" key="3">
    <source>
        <dbReference type="ARBA" id="ARBA00022723"/>
    </source>
</evidence>
<feature type="compositionally biased region" description="Polar residues" evidence="14">
    <location>
        <begin position="287"/>
        <end position="298"/>
    </location>
</feature>
<feature type="region of interest" description="Disordered" evidence="14">
    <location>
        <begin position="1"/>
        <end position="45"/>
    </location>
</feature>
<feature type="compositionally biased region" description="Polar residues" evidence="14">
    <location>
        <begin position="391"/>
        <end position="401"/>
    </location>
</feature>
<evidence type="ECO:0000256" key="6">
    <source>
        <dbReference type="ARBA" id="ARBA00023015"/>
    </source>
</evidence>
<gene>
    <name evidence="17" type="ORF">RIF29_22692</name>
</gene>
<accession>A0AAN9F4P5</accession>
<protein>
    <submittedName>
        <fullName evidence="17">Uncharacterized protein</fullName>
    </submittedName>
</protein>
<reference evidence="17 18" key="1">
    <citation type="submission" date="2024-01" db="EMBL/GenBank/DDBJ databases">
        <title>The genomes of 5 underutilized Papilionoideae crops provide insights into root nodulation and disease resistanc.</title>
        <authorList>
            <person name="Yuan L."/>
        </authorList>
    </citation>
    <scope>NUCLEOTIDE SEQUENCE [LARGE SCALE GENOMIC DNA]</scope>
    <source>
        <strain evidence="17">ZHUSHIDOU_FW_LH</strain>
        <tissue evidence="17">Leaf</tissue>
    </source>
</reference>
<feature type="compositionally biased region" description="Polar residues" evidence="14">
    <location>
        <begin position="932"/>
        <end position="946"/>
    </location>
</feature>
<dbReference type="CDD" id="cd15504">
    <property type="entry name" value="PHD_PRHA_like"/>
    <property type="match status" value="1"/>
</dbReference>
<dbReference type="GO" id="GO:0005634">
    <property type="term" value="C:nucleus"/>
    <property type="evidence" value="ECO:0007669"/>
    <property type="project" value="UniProtKB-SubCell"/>
</dbReference>
<keyword evidence="7 11" id="KW-0238">DNA-binding</keyword>
<dbReference type="InterPro" id="IPR009057">
    <property type="entry name" value="Homeodomain-like_sf"/>
</dbReference>
<dbReference type="InterPro" id="IPR019786">
    <property type="entry name" value="Zinc_finger_PHD-type_CS"/>
</dbReference>
<evidence type="ECO:0000256" key="9">
    <source>
        <dbReference type="ARBA" id="ARBA00023163"/>
    </source>
</evidence>
<dbReference type="InterPro" id="IPR001356">
    <property type="entry name" value="HD"/>
</dbReference>
<feature type="compositionally biased region" description="Polar residues" evidence="14">
    <location>
        <begin position="1"/>
        <end position="10"/>
    </location>
</feature>
<evidence type="ECO:0000256" key="11">
    <source>
        <dbReference type="PROSITE-ProRule" id="PRU00108"/>
    </source>
</evidence>
<feature type="region of interest" description="Disordered" evidence="14">
    <location>
        <begin position="285"/>
        <end position="312"/>
    </location>
</feature>
<evidence type="ECO:0000256" key="5">
    <source>
        <dbReference type="ARBA" id="ARBA00022833"/>
    </source>
</evidence>
<evidence type="ECO:0000256" key="7">
    <source>
        <dbReference type="ARBA" id="ARBA00023125"/>
    </source>
</evidence>
<dbReference type="PANTHER" id="PTHR12628">
    <property type="entry name" value="POLYCOMB-LIKE TRANSCRIPTION FACTOR"/>
    <property type="match status" value="1"/>
</dbReference>
<dbReference type="FunFam" id="3.30.40.10:FF:000650">
    <property type="entry name" value="Homeobox protein HAT3.1"/>
    <property type="match status" value="1"/>
</dbReference>
<dbReference type="GO" id="GO:0008270">
    <property type="term" value="F:zinc ion binding"/>
    <property type="evidence" value="ECO:0007669"/>
    <property type="project" value="UniProtKB-KW"/>
</dbReference>
<evidence type="ECO:0000256" key="13">
    <source>
        <dbReference type="RuleBase" id="RU000682"/>
    </source>
</evidence>
<dbReference type="SUPFAM" id="SSF46689">
    <property type="entry name" value="Homeodomain-like"/>
    <property type="match status" value="1"/>
</dbReference>
<feature type="compositionally biased region" description="Polar residues" evidence="14">
    <location>
        <begin position="1061"/>
        <end position="1072"/>
    </location>
</feature>
<dbReference type="CDD" id="cd00086">
    <property type="entry name" value="homeodomain"/>
    <property type="match status" value="1"/>
</dbReference>
<organism evidence="17 18">
    <name type="scientific">Crotalaria pallida</name>
    <name type="common">Smooth rattlebox</name>
    <name type="synonym">Crotalaria striata</name>
    <dbReference type="NCBI Taxonomy" id="3830"/>
    <lineage>
        <taxon>Eukaryota</taxon>
        <taxon>Viridiplantae</taxon>
        <taxon>Streptophyta</taxon>
        <taxon>Embryophyta</taxon>
        <taxon>Tracheophyta</taxon>
        <taxon>Spermatophyta</taxon>
        <taxon>Magnoliopsida</taxon>
        <taxon>eudicotyledons</taxon>
        <taxon>Gunneridae</taxon>
        <taxon>Pentapetalae</taxon>
        <taxon>rosids</taxon>
        <taxon>fabids</taxon>
        <taxon>Fabales</taxon>
        <taxon>Fabaceae</taxon>
        <taxon>Papilionoideae</taxon>
        <taxon>50 kb inversion clade</taxon>
        <taxon>genistoids sensu lato</taxon>
        <taxon>core genistoids</taxon>
        <taxon>Crotalarieae</taxon>
        <taxon>Crotalaria</taxon>
    </lineage>
</organism>
<evidence type="ECO:0000256" key="10">
    <source>
        <dbReference type="ARBA" id="ARBA00023242"/>
    </source>
</evidence>
<dbReference type="GO" id="GO:0003682">
    <property type="term" value="F:chromatin binding"/>
    <property type="evidence" value="ECO:0007669"/>
    <property type="project" value="TreeGrafter"/>
</dbReference>
<keyword evidence="10 11" id="KW-0539">Nucleus</keyword>
<feature type="region of interest" description="Disordered" evidence="14">
    <location>
        <begin position="420"/>
        <end position="526"/>
    </location>
</feature>
<dbReference type="PROSITE" id="PS01359">
    <property type="entry name" value="ZF_PHD_1"/>
    <property type="match status" value="1"/>
</dbReference>
<dbReference type="InterPro" id="IPR011011">
    <property type="entry name" value="Znf_FYVE_PHD"/>
</dbReference>
<feature type="compositionally biased region" description="Basic and acidic residues" evidence="14">
    <location>
        <begin position="752"/>
        <end position="761"/>
    </location>
</feature>
<feature type="compositionally biased region" description="Basic and acidic residues" evidence="14">
    <location>
        <begin position="870"/>
        <end position="889"/>
    </location>
</feature>
<evidence type="ECO:0000259" key="16">
    <source>
        <dbReference type="PROSITE" id="PS50071"/>
    </source>
</evidence>
<evidence type="ECO:0000313" key="18">
    <source>
        <dbReference type="Proteomes" id="UP001372338"/>
    </source>
</evidence>
<comment type="subcellular location">
    <subcellularLocation>
        <location evidence="1 11 13">Nucleus</location>
    </subcellularLocation>
</comment>
<dbReference type="Proteomes" id="UP001372338">
    <property type="component" value="Unassembled WGS sequence"/>
</dbReference>
<feature type="compositionally biased region" description="Acidic residues" evidence="14">
    <location>
        <begin position="720"/>
        <end position="730"/>
    </location>
</feature>
<feature type="DNA-binding region" description="Homeobox" evidence="11">
    <location>
        <begin position="964"/>
        <end position="1023"/>
    </location>
</feature>
<keyword evidence="18" id="KW-1185">Reference proteome</keyword>
<dbReference type="InterPro" id="IPR019787">
    <property type="entry name" value="Znf_PHD-finger"/>
</dbReference>
<dbReference type="PROSITE" id="PS50071">
    <property type="entry name" value="HOMEOBOX_2"/>
    <property type="match status" value="1"/>
</dbReference>
<dbReference type="EMBL" id="JAYWIO010000004">
    <property type="protein sequence ID" value="KAK7269897.1"/>
    <property type="molecule type" value="Genomic_DNA"/>
</dbReference>
<dbReference type="PANTHER" id="PTHR12628:SF13">
    <property type="entry name" value="HOMEOBOX PROTEIN HAT3.1"/>
    <property type="match status" value="1"/>
</dbReference>
<dbReference type="Gene3D" id="3.30.40.10">
    <property type="entry name" value="Zinc/RING finger domain, C3HC4 (zinc finger)"/>
    <property type="match status" value="1"/>
</dbReference>
<feature type="compositionally biased region" description="Basic and acidic residues" evidence="14">
    <location>
        <begin position="1042"/>
        <end position="1059"/>
    </location>
</feature>
<feature type="region of interest" description="Disordered" evidence="14">
    <location>
        <begin position="375"/>
        <end position="403"/>
    </location>
</feature>
<keyword evidence="8 11" id="KW-0371">Homeobox</keyword>
<dbReference type="GO" id="GO:0045814">
    <property type="term" value="P:negative regulation of gene expression, epigenetic"/>
    <property type="evidence" value="ECO:0007669"/>
    <property type="project" value="TreeGrafter"/>
</dbReference>
<dbReference type="SMART" id="SM00249">
    <property type="entry name" value="PHD"/>
    <property type="match status" value="1"/>
</dbReference>
<evidence type="ECO:0000256" key="14">
    <source>
        <dbReference type="SAM" id="MobiDB-lite"/>
    </source>
</evidence>
<dbReference type="AlphaFoldDB" id="A0AAN9F4P5"/>
<keyword evidence="9" id="KW-0804">Transcription</keyword>
<dbReference type="SUPFAM" id="SSF57903">
    <property type="entry name" value="FYVE/PHD zinc finger"/>
    <property type="match status" value="1"/>
</dbReference>
<dbReference type="Pfam" id="PF00628">
    <property type="entry name" value="PHD"/>
    <property type="match status" value="1"/>
</dbReference>
<keyword evidence="6" id="KW-0805">Transcription regulation</keyword>
<evidence type="ECO:0000256" key="4">
    <source>
        <dbReference type="ARBA" id="ARBA00022771"/>
    </source>
</evidence>
<evidence type="ECO:0000256" key="12">
    <source>
        <dbReference type="PROSITE-ProRule" id="PRU00146"/>
    </source>
</evidence>
<dbReference type="InterPro" id="IPR045876">
    <property type="entry name" value="PRHA-like_PHD-finger"/>
</dbReference>
<dbReference type="Pfam" id="PF00046">
    <property type="entry name" value="Homeodomain"/>
    <property type="match status" value="1"/>
</dbReference>
<feature type="compositionally biased region" description="Basic and acidic residues" evidence="14">
    <location>
        <begin position="484"/>
        <end position="496"/>
    </location>
</feature>
<evidence type="ECO:0000259" key="15">
    <source>
        <dbReference type="PROSITE" id="PS50016"/>
    </source>
</evidence>
<dbReference type="PROSITE" id="PS50016">
    <property type="entry name" value="ZF_PHD_2"/>
    <property type="match status" value="1"/>
</dbReference>
<dbReference type="InterPro" id="IPR013083">
    <property type="entry name" value="Znf_RING/FYVE/PHD"/>
</dbReference>
<feature type="compositionally biased region" description="Polar residues" evidence="14">
    <location>
        <begin position="1025"/>
        <end position="1041"/>
    </location>
</feature>
<sequence length="1117" mass="123136">MTSPTENLTNHGDRTAEQMQKIDSGIEQCELSKKTSQMGSECTDREQRVLGTVLSSPLIDEKSNQASDNIAENSVIQLPVPPQHDLEKSCQIGEGSCLQQNTFEEIPIHLSNDNSENKFQTFSQNLQDELVEVSDAVTGFLIEDQTQSILEEVPVHLSDDKSENKGQPFSQNIQNEFEEISDAVTGFIVDDLTQSIPAQVPVHLSDDKSKDKSQPLSPSIQNDLQEMSDAVTGFLVEDQTQSIPCQVPVHLSDGKSDNKSQPFSQNVQNEFEDQTQSIPSQVPVVEDQTQSLPSQVPVHSSDDKSDNKCQPVPQNVQNEMVEDQTLSTPAQVPVHLSNDESENKCQAFSQNVKNELVEKGDAVAAILVDDQTQSIPGQVPFHLPNDKSENKCQSSSQNVQSELVGKSDAVMDVLVDDQTQSIPTEVNMSSVDPPSGDFTQNNSSDCLEQKSKSTTPTRLKHKGKGNSKLLKKKYMLRSVGSSDRALRSRTREKPKAPESSSNLVDVNNDGVKRKSVRKKKNRRVEGKTDEFSRIKAHLRYLLNRVHYEQSLIDAYSGEGWKGSSMEKLKPEKELQRAKSEILRRKLKIRDLFQNLDSLCAEGRLPESLFDSEGEIDSEDIFCAKCQSKELSLDNDIILCDGVCDRGFHQFCLDPPLLTENIPSGDEGWLCPGCDCKDDCMDLVNDSLGTRLTLTDTWERVFPEAAAGNNVDHNLELHSDDSDDDYNPDAPEDVKVGGGDSSSDESEYASASEKLEGSRPEDPYLGLPSEDSEDDDYNPNAPDRDNKVTEESSSSDFTSDSEDLAAVIKDNKSRGQDGDITSASLDDIKNFKGSSKQKCKVGKKPSLTDELSSLQELDPGQEGCTPVSGKRNVERLDYKKLYDETYKSDTSDDDEDWTDTATPSRKKKVTGKVTSASPDGEASNKSRHASRRNACQNAVENTNNSPAKTPVGSGKSGSRDKKPGSSASKKRLGEAVVQRLYKSFKENQYPNRATKESLAQELGLTVLQVDKWFGNTRWSVRHSSHAESSAGGNASRQATDSMTENKEALGGGEERDHELVSQEGNGEKSNTPSTRKRKHISEPRASETPMDVDSAGTVTPASPHETQKGHKMKTRKRK</sequence>
<feature type="region of interest" description="Disordered" evidence="14">
    <location>
        <begin position="708"/>
        <end position="973"/>
    </location>
</feature>
<dbReference type="GO" id="GO:0003677">
    <property type="term" value="F:DNA binding"/>
    <property type="evidence" value="ECO:0007669"/>
    <property type="project" value="UniProtKB-UniRule"/>
</dbReference>
<evidence type="ECO:0000256" key="2">
    <source>
        <dbReference type="ARBA" id="ARBA00007427"/>
    </source>
</evidence>
<comment type="similarity">
    <text evidence="2">Belongs to the PHD-associated homeobox family.</text>
</comment>
<feature type="compositionally biased region" description="Polar residues" evidence="14">
    <location>
        <begin position="420"/>
        <end position="457"/>
    </location>
</feature>
<name>A0AAN9F4P5_CROPI</name>
<comment type="caution">
    <text evidence="17">The sequence shown here is derived from an EMBL/GenBank/DDBJ whole genome shotgun (WGS) entry which is preliminary data.</text>
</comment>
<feature type="compositionally biased region" description="Basic residues" evidence="14">
    <location>
        <begin position="458"/>
        <end position="475"/>
    </location>
</feature>
<dbReference type="Gene3D" id="1.10.10.60">
    <property type="entry name" value="Homeodomain-like"/>
    <property type="match status" value="1"/>
</dbReference>
<evidence type="ECO:0000313" key="17">
    <source>
        <dbReference type="EMBL" id="KAK7269897.1"/>
    </source>
</evidence>
<dbReference type="FunFam" id="1.10.10.60:FF:000711">
    <property type="entry name" value="Homeobox protein HAT3.1"/>
    <property type="match status" value="1"/>
</dbReference>
<feature type="domain" description="Homeobox" evidence="16">
    <location>
        <begin position="962"/>
        <end position="1022"/>
    </location>
</feature>
<feature type="domain" description="PHD-type" evidence="15">
    <location>
        <begin position="619"/>
        <end position="676"/>
    </location>
</feature>
<proteinExistence type="inferred from homology"/>
<evidence type="ECO:0000256" key="1">
    <source>
        <dbReference type="ARBA" id="ARBA00004123"/>
    </source>
</evidence>
<dbReference type="InterPro" id="IPR001965">
    <property type="entry name" value="Znf_PHD"/>
</dbReference>
<dbReference type="SMART" id="SM00389">
    <property type="entry name" value="HOX"/>
    <property type="match status" value="1"/>
</dbReference>